<proteinExistence type="predicted"/>
<protein>
    <recommendedName>
        <fullName evidence="5">Secreted protein</fullName>
    </recommendedName>
</protein>
<feature type="signal peptide" evidence="2">
    <location>
        <begin position="1"/>
        <end position="20"/>
    </location>
</feature>
<accession>A0ABS0FTT2</accession>
<evidence type="ECO:0000256" key="1">
    <source>
        <dbReference type="SAM" id="MobiDB-lite"/>
    </source>
</evidence>
<name>A0ABS0FTT2_PSELU</name>
<feature type="region of interest" description="Disordered" evidence="1">
    <location>
        <begin position="22"/>
        <end position="130"/>
    </location>
</feature>
<dbReference type="Proteomes" id="UP000626180">
    <property type="component" value="Unassembled WGS sequence"/>
</dbReference>
<organism evidence="3 4">
    <name type="scientific">Pseudomonas luteola</name>
    <dbReference type="NCBI Taxonomy" id="47886"/>
    <lineage>
        <taxon>Bacteria</taxon>
        <taxon>Pseudomonadati</taxon>
        <taxon>Pseudomonadota</taxon>
        <taxon>Gammaproteobacteria</taxon>
        <taxon>Pseudomonadales</taxon>
        <taxon>Pseudomonadaceae</taxon>
        <taxon>Pseudomonas</taxon>
    </lineage>
</organism>
<feature type="compositionally biased region" description="Basic and acidic residues" evidence="1">
    <location>
        <begin position="65"/>
        <end position="83"/>
    </location>
</feature>
<gene>
    <name evidence="3" type="ORF">IRZ65_24140</name>
</gene>
<reference evidence="3 4" key="1">
    <citation type="submission" date="2020-10" db="EMBL/GenBank/DDBJ databases">
        <title>Genome sequences of Pseudomonas isolates.</title>
        <authorList>
            <person name="Wessels L."/>
            <person name="Reich F."/>
            <person name="Hammerl J."/>
        </authorList>
    </citation>
    <scope>NUCLEOTIDE SEQUENCE [LARGE SCALE GENOMIC DNA]</scope>
    <source>
        <strain evidence="3 4">20-MO00624-0</strain>
    </source>
</reference>
<feature type="compositionally biased region" description="Low complexity" evidence="1">
    <location>
        <begin position="23"/>
        <end position="45"/>
    </location>
</feature>
<evidence type="ECO:0000256" key="2">
    <source>
        <dbReference type="SAM" id="SignalP"/>
    </source>
</evidence>
<dbReference type="RefSeq" id="WP_196122390.1">
    <property type="nucleotide sequence ID" value="NZ_JADMCD010000022.1"/>
</dbReference>
<comment type="caution">
    <text evidence="3">The sequence shown here is derived from an EMBL/GenBank/DDBJ whole genome shotgun (WGS) entry which is preliminary data.</text>
</comment>
<sequence>MRILLTLSVLISVFAMPALAQVSDSTGPVDPTSPTSPVTRPTMPTLPGTEGSRIDVTPSLDNEADLSRDLKALPQSMEERTGTEPDTLDQATHRLRPDDLETNRGKERPNGFSAGATPDTGSEVHDQIRP</sequence>
<keyword evidence="2" id="KW-0732">Signal</keyword>
<feature type="chain" id="PRO_5045559666" description="Secreted protein" evidence="2">
    <location>
        <begin position="21"/>
        <end position="130"/>
    </location>
</feature>
<feature type="compositionally biased region" description="Basic and acidic residues" evidence="1">
    <location>
        <begin position="91"/>
        <end position="109"/>
    </location>
</feature>
<dbReference type="EMBL" id="JADMCD010000022">
    <property type="protein sequence ID" value="MBF8643746.1"/>
    <property type="molecule type" value="Genomic_DNA"/>
</dbReference>
<keyword evidence="4" id="KW-1185">Reference proteome</keyword>
<evidence type="ECO:0000313" key="3">
    <source>
        <dbReference type="EMBL" id="MBF8643746.1"/>
    </source>
</evidence>
<evidence type="ECO:0000313" key="4">
    <source>
        <dbReference type="Proteomes" id="UP000626180"/>
    </source>
</evidence>
<evidence type="ECO:0008006" key="5">
    <source>
        <dbReference type="Google" id="ProtNLM"/>
    </source>
</evidence>